<sequence>MASWASIRLNTPSLHEAAHVQGVDGGALTSSASSSSSGVGSSQGVNPGNGARTKRRGRSDHSNRSNSSNAAGGSPNSAQAISTSQGVDPGSGTRTRRRGRSDHSTRSSSNHSNRSASNHNNRSTSDHRNRSTGSNAAGGSSRLSQATHPLPDGTFQKPTHPLSNGAFRKLGLGSLPEWQQQQQPQLQQSHLPLCDSLPSRVSSPSMPVPLVRPSPHSSVAAATARGIEHVDCALPLPQGDGVPPFAGHARTPRASRPRLFSANDSGSQGPGFRVHGGDGNGGGDGGGGGGGGGNGGAADRKGSVANRKLKRQGAR</sequence>
<feature type="region of interest" description="Disordered" evidence="1">
    <location>
        <begin position="20"/>
        <end position="217"/>
    </location>
</feature>
<feature type="compositionally biased region" description="Low complexity" evidence="1">
    <location>
        <begin position="26"/>
        <end position="50"/>
    </location>
</feature>
<feature type="compositionally biased region" description="Low complexity" evidence="1">
    <location>
        <begin position="106"/>
        <end position="123"/>
    </location>
</feature>
<feature type="region of interest" description="Disordered" evidence="1">
    <location>
        <begin position="241"/>
        <end position="315"/>
    </location>
</feature>
<feature type="compositionally biased region" description="Gly residues" evidence="1">
    <location>
        <begin position="277"/>
        <end position="296"/>
    </location>
</feature>
<dbReference type="Proteomes" id="UP000815325">
    <property type="component" value="Unassembled WGS sequence"/>
</dbReference>
<evidence type="ECO:0000313" key="3">
    <source>
        <dbReference type="Proteomes" id="UP000815325"/>
    </source>
</evidence>
<evidence type="ECO:0008006" key="4">
    <source>
        <dbReference type="Google" id="ProtNLM"/>
    </source>
</evidence>
<feature type="compositionally biased region" description="Low complexity" evidence="1">
    <location>
        <begin position="64"/>
        <end position="80"/>
    </location>
</feature>
<reference evidence="2" key="1">
    <citation type="submission" date="2017-08" db="EMBL/GenBank/DDBJ databases">
        <authorList>
            <person name="Polle J.E."/>
            <person name="Barry K."/>
            <person name="Cushman J."/>
            <person name="Schmutz J."/>
            <person name="Tran D."/>
            <person name="Hathwaick L.T."/>
            <person name="Yim W.C."/>
            <person name="Jenkins J."/>
            <person name="Mckie-Krisberg Z.M."/>
            <person name="Prochnik S."/>
            <person name="Lindquist E."/>
            <person name="Dockter R.B."/>
            <person name="Adam C."/>
            <person name="Molina H."/>
            <person name="Bunkerborg J."/>
            <person name="Jin E."/>
            <person name="Buchheim M."/>
            <person name="Magnuson J."/>
        </authorList>
    </citation>
    <scope>NUCLEOTIDE SEQUENCE</scope>
    <source>
        <strain evidence="2">CCAP 19/18</strain>
    </source>
</reference>
<dbReference type="EMBL" id="MU069549">
    <property type="protein sequence ID" value="KAF5839272.1"/>
    <property type="molecule type" value="Genomic_DNA"/>
</dbReference>
<feature type="compositionally biased region" description="Polar residues" evidence="1">
    <location>
        <begin position="131"/>
        <end position="147"/>
    </location>
</feature>
<protein>
    <recommendedName>
        <fullName evidence="4">Encoded protein</fullName>
    </recommendedName>
</protein>
<organism evidence="2 3">
    <name type="scientific">Dunaliella salina</name>
    <name type="common">Green alga</name>
    <name type="synonym">Protococcus salinus</name>
    <dbReference type="NCBI Taxonomy" id="3046"/>
    <lineage>
        <taxon>Eukaryota</taxon>
        <taxon>Viridiplantae</taxon>
        <taxon>Chlorophyta</taxon>
        <taxon>core chlorophytes</taxon>
        <taxon>Chlorophyceae</taxon>
        <taxon>CS clade</taxon>
        <taxon>Chlamydomonadales</taxon>
        <taxon>Dunaliellaceae</taxon>
        <taxon>Dunaliella</taxon>
    </lineage>
</organism>
<gene>
    <name evidence="2" type="ORF">DUNSADRAFT_1216</name>
</gene>
<evidence type="ECO:0000256" key="1">
    <source>
        <dbReference type="SAM" id="MobiDB-lite"/>
    </source>
</evidence>
<name>A0ABQ7GXE1_DUNSA</name>
<accession>A0ABQ7GXE1</accession>
<keyword evidence="3" id="KW-1185">Reference proteome</keyword>
<evidence type="ECO:0000313" key="2">
    <source>
        <dbReference type="EMBL" id="KAF5839272.1"/>
    </source>
</evidence>
<feature type="compositionally biased region" description="Low complexity" evidence="1">
    <location>
        <begin position="179"/>
        <end position="188"/>
    </location>
</feature>
<comment type="caution">
    <text evidence="2">The sequence shown here is derived from an EMBL/GenBank/DDBJ whole genome shotgun (WGS) entry which is preliminary data.</text>
</comment>
<proteinExistence type="predicted"/>
<feature type="compositionally biased region" description="Low complexity" evidence="1">
    <location>
        <begin position="196"/>
        <end position="205"/>
    </location>
</feature>